<keyword evidence="4" id="KW-0106">Calcium</keyword>
<dbReference type="InterPro" id="IPR050738">
    <property type="entry name" value="Sulfatase"/>
</dbReference>
<comment type="caution">
    <text evidence="7">The sequence shown here is derived from an EMBL/GenBank/DDBJ whole genome shotgun (WGS) entry which is preliminary data.</text>
</comment>
<evidence type="ECO:0000256" key="1">
    <source>
        <dbReference type="ARBA" id="ARBA00008779"/>
    </source>
</evidence>
<gene>
    <name evidence="7" type="ORF">L6773_16685</name>
</gene>
<keyword evidence="2" id="KW-0479">Metal-binding</keyword>
<dbReference type="InterPro" id="IPR017850">
    <property type="entry name" value="Alkaline_phosphatase_core_sf"/>
</dbReference>
<dbReference type="Gene3D" id="3.30.1120.10">
    <property type="match status" value="1"/>
</dbReference>
<feature type="domain" description="Sulfatase N-terminal" evidence="6">
    <location>
        <begin position="61"/>
        <end position="375"/>
    </location>
</feature>
<organism evidence="7 8">
    <name type="scientific">Rhodohalobacter sulfatireducens</name>
    <dbReference type="NCBI Taxonomy" id="2911366"/>
    <lineage>
        <taxon>Bacteria</taxon>
        <taxon>Pseudomonadati</taxon>
        <taxon>Balneolota</taxon>
        <taxon>Balneolia</taxon>
        <taxon>Balneolales</taxon>
        <taxon>Balneolaceae</taxon>
        <taxon>Rhodohalobacter</taxon>
    </lineage>
</organism>
<keyword evidence="5" id="KW-0472">Membrane</keyword>
<reference evidence="7" key="2">
    <citation type="submission" date="2024-05" db="EMBL/GenBank/DDBJ databases">
        <title>Rhodohalobacter halophilus gen. nov., sp. nov., a moderately halophilic member of the family Balneolaceae.</title>
        <authorList>
            <person name="Xia J."/>
        </authorList>
    </citation>
    <scope>NUCLEOTIDE SEQUENCE</scope>
    <source>
        <strain evidence="7">WB101</strain>
    </source>
</reference>
<dbReference type="PROSITE" id="PS00523">
    <property type="entry name" value="SULFATASE_1"/>
    <property type="match status" value="1"/>
</dbReference>
<protein>
    <submittedName>
        <fullName evidence="7">Arylsulfatase</fullName>
    </submittedName>
</protein>
<keyword evidence="5" id="KW-1133">Transmembrane helix</keyword>
<dbReference type="InterPro" id="IPR000917">
    <property type="entry name" value="Sulfatase_N"/>
</dbReference>
<dbReference type="CDD" id="cd16146">
    <property type="entry name" value="ARS_like"/>
    <property type="match status" value="1"/>
</dbReference>
<dbReference type="PANTHER" id="PTHR42693:SF53">
    <property type="entry name" value="ENDO-4-O-SULFATASE"/>
    <property type="match status" value="1"/>
</dbReference>
<evidence type="ECO:0000256" key="2">
    <source>
        <dbReference type="ARBA" id="ARBA00022723"/>
    </source>
</evidence>
<evidence type="ECO:0000256" key="5">
    <source>
        <dbReference type="SAM" id="Phobius"/>
    </source>
</evidence>
<evidence type="ECO:0000313" key="7">
    <source>
        <dbReference type="EMBL" id="MCG2590216.1"/>
    </source>
</evidence>
<name>A0ABS9KH78_9BACT</name>
<dbReference type="SUPFAM" id="SSF53649">
    <property type="entry name" value="Alkaline phosphatase-like"/>
    <property type="match status" value="1"/>
</dbReference>
<dbReference type="Gene3D" id="3.40.720.10">
    <property type="entry name" value="Alkaline Phosphatase, subunit A"/>
    <property type="match status" value="1"/>
</dbReference>
<dbReference type="EMBL" id="JAKLWS010000028">
    <property type="protein sequence ID" value="MCG2590216.1"/>
    <property type="molecule type" value="Genomic_DNA"/>
</dbReference>
<feature type="transmembrane region" description="Helical" evidence="5">
    <location>
        <begin position="23"/>
        <end position="42"/>
    </location>
</feature>
<sequence>MNPYYNDQMIKDSKADNTSTKDLYSYYVGITKLLFVATILLINCNQLLAQSNGNISPASSPNVIVIITDDQGYGDLAFHGNEIIQTPHLDKLFQESVRATNFHVSPTCTPTRGALMTGRYSNRVGTWHTIGGRSLLFEDEKTLAQIFAENGYATGMFGKWHLGDNHPFRPEDRGFQQVVRHGGGGVTQGPDYWGNNYFNDTYWKNGVPHKYEGYVTDVFFNESMAFIEKNKDNPFFAYIATNAPHSPFHLPEKYYNLYKDEDRLLEDQKRFYGMITNIDDNIGRLEDYLIRLGLRENTIVIFLGDNGTAAGYRTLNGTDFGFNAGLRGKKNSEYDGGHRVPFALRWPAGNIGENRDIDHLLAHIDLLPTLAELADLRFVETKPLDGKSFAPLLMDNKTEWKNRTLIVDSQRILNLVKWRKSAVMDDTWRLVNGSELYNIKQDRDQTDDLASEYPEVVERLQESYEKWWTSLMEQTVNERYAYIKAGTPHENPVRISSHDMHIYPYKNAWHQHGALEATMGQGILKVELAEPGRYRISLRRYPRESGLAINEHVAGKAKTMEISSPMPASNDVDLMQAVLYLGDISQTKTIEADDEAVHFEGTLSAGKYDMTAVLRDAEGRVYPSYYTYIEKIAE</sequence>
<dbReference type="Pfam" id="PF00884">
    <property type="entry name" value="Sulfatase"/>
    <property type="match status" value="1"/>
</dbReference>
<dbReference type="InterPro" id="IPR024607">
    <property type="entry name" value="Sulfatase_CS"/>
</dbReference>
<keyword evidence="5" id="KW-0812">Transmembrane</keyword>
<keyword evidence="3" id="KW-0378">Hydrolase</keyword>
<proteinExistence type="inferred from homology"/>
<dbReference type="PANTHER" id="PTHR42693">
    <property type="entry name" value="ARYLSULFATASE FAMILY MEMBER"/>
    <property type="match status" value="1"/>
</dbReference>
<dbReference type="Proteomes" id="UP001165366">
    <property type="component" value="Unassembled WGS sequence"/>
</dbReference>
<comment type="similarity">
    <text evidence="1">Belongs to the sulfatase family.</text>
</comment>
<reference evidence="7" key="1">
    <citation type="submission" date="2022-01" db="EMBL/GenBank/DDBJ databases">
        <authorList>
            <person name="Wang Y."/>
        </authorList>
    </citation>
    <scope>NUCLEOTIDE SEQUENCE</scope>
    <source>
        <strain evidence="7">WB101</strain>
    </source>
</reference>
<accession>A0ABS9KH78</accession>
<evidence type="ECO:0000259" key="6">
    <source>
        <dbReference type="Pfam" id="PF00884"/>
    </source>
</evidence>
<evidence type="ECO:0000313" key="8">
    <source>
        <dbReference type="Proteomes" id="UP001165366"/>
    </source>
</evidence>
<evidence type="ECO:0000256" key="4">
    <source>
        <dbReference type="ARBA" id="ARBA00022837"/>
    </source>
</evidence>
<keyword evidence="8" id="KW-1185">Reference proteome</keyword>
<evidence type="ECO:0000256" key="3">
    <source>
        <dbReference type="ARBA" id="ARBA00022801"/>
    </source>
</evidence>